<comment type="subcellular location">
    <subcellularLocation>
        <location evidence="1">Membrane</location>
        <topology evidence="1">Multi-pass membrane protein</topology>
    </subcellularLocation>
</comment>
<dbReference type="InterPro" id="IPR011701">
    <property type="entry name" value="MFS"/>
</dbReference>
<dbReference type="GO" id="GO:0005886">
    <property type="term" value="C:plasma membrane"/>
    <property type="evidence" value="ECO:0007669"/>
    <property type="project" value="TreeGrafter"/>
</dbReference>
<feature type="transmembrane region" description="Helical" evidence="6">
    <location>
        <begin position="448"/>
        <end position="473"/>
    </location>
</feature>
<dbReference type="PANTHER" id="PTHR23502:SF184">
    <property type="entry name" value="MAJOR FACILITATOR SUPERFAMILY (MFS) PROFILE DOMAIN-CONTAINING PROTEIN"/>
    <property type="match status" value="1"/>
</dbReference>
<dbReference type="AlphaFoldDB" id="W9X9Y8"/>
<dbReference type="InterPro" id="IPR020846">
    <property type="entry name" value="MFS_dom"/>
</dbReference>
<gene>
    <name evidence="8" type="ORF">A1O3_10190</name>
</gene>
<feature type="compositionally biased region" description="Basic and acidic residues" evidence="5">
    <location>
        <begin position="532"/>
        <end position="562"/>
    </location>
</feature>
<dbReference type="SUPFAM" id="SSF103473">
    <property type="entry name" value="MFS general substrate transporter"/>
    <property type="match status" value="1"/>
</dbReference>
<keyword evidence="4 6" id="KW-0472">Membrane</keyword>
<keyword evidence="9" id="KW-1185">Reference proteome</keyword>
<name>W9X9Y8_9EURO</name>
<evidence type="ECO:0000256" key="1">
    <source>
        <dbReference type="ARBA" id="ARBA00004141"/>
    </source>
</evidence>
<organism evidence="8 9">
    <name type="scientific">Capronia epimyces CBS 606.96</name>
    <dbReference type="NCBI Taxonomy" id="1182542"/>
    <lineage>
        <taxon>Eukaryota</taxon>
        <taxon>Fungi</taxon>
        <taxon>Dikarya</taxon>
        <taxon>Ascomycota</taxon>
        <taxon>Pezizomycotina</taxon>
        <taxon>Eurotiomycetes</taxon>
        <taxon>Chaetothyriomycetidae</taxon>
        <taxon>Chaetothyriales</taxon>
        <taxon>Herpotrichiellaceae</taxon>
        <taxon>Capronia</taxon>
    </lineage>
</organism>
<evidence type="ECO:0000256" key="2">
    <source>
        <dbReference type="ARBA" id="ARBA00022692"/>
    </source>
</evidence>
<evidence type="ECO:0000256" key="6">
    <source>
        <dbReference type="SAM" id="Phobius"/>
    </source>
</evidence>
<feature type="transmembrane region" description="Helical" evidence="6">
    <location>
        <begin position="351"/>
        <end position="371"/>
    </location>
</feature>
<evidence type="ECO:0000313" key="8">
    <source>
        <dbReference type="EMBL" id="EXJ77033.1"/>
    </source>
</evidence>
<feature type="region of interest" description="Disordered" evidence="5">
    <location>
        <begin position="1"/>
        <end position="25"/>
    </location>
</feature>
<dbReference type="HOGENOM" id="CLU_008455_11_6_1"/>
<feature type="transmembrane region" description="Helical" evidence="6">
    <location>
        <begin position="485"/>
        <end position="507"/>
    </location>
</feature>
<dbReference type="Pfam" id="PF07690">
    <property type="entry name" value="MFS_1"/>
    <property type="match status" value="1"/>
</dbReference>
<dbReference type="GO" id="GO:0022857">
    <property type="term" value="F:transmembrane transporter activity"/>
    <property type="evidence" value="ECO:0007669"/>
    <property type="project" value="InterPro"/>
</dbReference>
<feature type="domain" description="Major facilitator superfamily (MFS) profile" evidence="7">
    <location>
        <begin position="83"/>
        <end position="514"/>
    </location>
</feature>
<evidence type="ECO:0000256" key="5">
    <source>
        <dbReference type="SAM" id="MobiDB-lite"/>
    </source>
</evidence>
<dbReference type="EMBL" id="AMGY01000011">
    <property type="protein sequence ID" value="EXJ77033.1"/>
    <property type="molecule type" value="Genomic_DNA"/>
</dbReference>
<dbReference type="PANTHER" id="PTHR23502">
    <property type="entry name" value="MAJOR FACILITATOR SUPERFAMILY"/>
    <property type="match status" value="1"/>
</dbReference>
<comment type="caution">
    <text evidence="8">The sequence shown here is derived from an EMBL/GenBank/DDBJ whole genome shotgun (WGS) entry which is preliminary data.</text>
</comment>
<dbReference type="FunFam" id="1.20.1250.20:FF:000011">
    <property type="entry name" value="MFS multidrug transporter, putative"/>
    <property type="match status" value="1"/>
</dbReference>
<evidence type="ECO:0000313" key="9">
    <source>
        <dbReference type="Proteomes" id="UP000019478"/>
    </source>
</evidence>
<dbReference type="PROSITE" id="PS50850">
    <property type="entry name" value="MFS"/>
    <property type="match status" value="1"/>
</dbReference>
<evidence type="ECO:0000256" key="3">
    <source>
        <dbReference type="ARBA" id="ARBA00022989"/>
    </source>
</evidence>
<dbReference type="CDD" id="cd17323">
    <property type="entry name" value="MFS_Tpo1_MDR_like"/>
    <property type="match status" value="1"/>
</dbReference>
<feature type="compositionally biased region" description="Basic and acidic residues" evidence="5">
    <location>
        <begin position="15"/>
        <end position="24"/>
    </location>
</feature>
<dbReference type="InterPro" id="IPR036259">
    <property type="entry name" value="MFS_trans_sf"/>
</dbReference>
<feature type="transmembrane region" description="Helical" evidence="6">
    <location>
        <begin position="235"/>
        <end position="257"/>
    </location>
</feature>
<dbReference type="RefSeq" id="XP_007738471.1">
    <property type="nucleotide sequence ID" value="XM_007740281.1"/>
</dbReference>
<feature type="transmembrane region" description="Helical" evidence="6">
    <location>
        <begin position="306"/>
        <end position="339"/>
    </location>
</feature>
<protein>
    <recommendedName>
        <fullName evidence="7">Major facilitator superfamily (MFS) profile domain-containing protein</fullName>
    </recommendedName>
</protein>
<evidence type="ECO:0000259" key="7">
    <source>
        <dbReference type="PROSITE" id="PS50850"/>
    </source>
</evidence>
<feature type="transmembrane region" description="Helical" evidence="6">
    <location>
        <begin position="149"/>
        <end position="168"/>
    </location>
</feature>
<dbReference type="STRING" id="1182542.W9X9Y8"/>
<feature type="transmembrane region" description="Helical" evidence="6">
    <location>
        <begin position="392"/>
        <end position="411"/>
    </location>
</feature>
<feature type="transmembrane region" description="Helical" evidence="6">
    <location>
        <begin position="81"/>
        <end position="98"/>
    </location>
</feature>
<proteinExistence type="predicted"/>
<feature type="transmembrane region" description="Helical" evidence="6">
    <location>
        <begin position="205"/>
        <end position="229"/>
    </location>
</feature>
<dbReference type="GeneID" id="19174271"/>
<feature type="transmembrane region" description="Helical" evidence="6">
    <location>
        <begin position="118"/>
        <end position="137"/>
    </location>
</feature>
<keyword evidence="2 6" id="KW-0812">Transmembrane</keyword>
<dbReference type="Proteomes" id="UP000019478">
    <property type="component" value="Unassembled WGS sequence"/>
</dbReference>
<sequence>MGSSDDLPTPVEGPPTHEKDDTGRWRSYTKKKRPWRLVVTDFEAIVNADYAGSGTSEDPYIVDWLDDDPENPKTYTERMKWGVTLLAATLTLCVAFASSAYSGAVDSIIEHFHCSEEVVILGMSLMVLGYAVGPLLWAPLSETFGRRYVFLISLVFCTLWLSLCAASPNIQSLIIFRFLSGTFGSSALVIPGGEIADMFETETRGIAVGIFCVAPFMGPAIGPLIGGFLGTAAGWRWVMGFLGIFAGCLTAIGVVLLPETYAPALLRSRAKLLSQVTGRVYLTAMDARNPLNIRELIKHSLIRPWVLLFLEPIVLSLTLYMSVVYGTLYLCFAAFPIVFQAGRGWNPGVGGLGFMGVLVGFLTGVFVVIFDNKRYIRWHRKTNGFAPPECRLPPAIWGGLAIVVGLAWFAATNGPNIHWASPIIAGFPFGLGFVLVFLCCANYLVDAYVIYAASVLAANSVMRSLFGAIFPLFTTYMYRDIGIHWGSAVPGFIALLCLPFPVLFYVYGARIRRKCKYAAEAAEHLDNARGRLERSTSRATSRAEIERARRVASRDSDMRAGVEEEDEAAREDGVKW</sequence>
<dbReference type="Gene3D" id="1.20.1250.20">
    <property type="entry name" value="MFS general substrate transporter like domains"/>
    <property type="match status" value="1"/>
</dbReference>
<keyword evidence="3 6" id="KW-1133">Transmembrane helix</keyword>
<feature type="transmembrane region" description="Helical" evidence="6">
    <location>
        <begin position="417"/>
        <end position="441"/>
    </location>
</feature>
<dbReference type="OrthoDB" id="446368at2759"/>
<evidence type="ECO:0000256" key="4">
    <source>
        <dbReference type="ARBA" id="ARBA00023136"/>
    </source>
</evidence>
<accession>W9X9Y8</accession>
<dbReference type="eggNOG" id="KOG0255">
    <property type="taxonomic scope" value="Eukaryota"/>
</dbReference>
<feature type="region of interest" description="Disordered" evidence="5">
    <location>
        <begin position="532"/>
        <end position="576"/>
    </location>
</feature>
<reference evidence="8 9" key="1">
    <citation type="submission" date="2013-03" db="EMBL/GenBank/DDBJ databases">
        <title>The Genome Sequence of Capronia epimyces CBS 606.96.</title>
        <authorList>
            <consortium name="The Broad Institute Genomics Platform"/>
            <person name="Cuomo C."/>
            <person name="de Hoog S."/>
            <person name="Gorbushina A."/>
            <person name="Walker B."/>
            <person name="Young S.K."/>
            <person name="Zeng Q."/>
            <person name="Gargeya S."/>
            <person name="Fitzgerald M."/>
            <person name="Haas B."/>
            <person name="Abouelleil A."/>
            <person name="Allen A.W."/>
            <person name="Alvarado L."/>
            <person name="Arachchi H.M."/>
            <person name="Berlin A.M."/>
            <person name="Chapman S.B."/>
            <person name="Gainer-Dewar J."/>
            <person name="Goldberg J."/>
            <person name="Griggs A."/>
            <person name="Gujja S."/>
            <person name="Hansen M."/>
            <person name="Howarth C."/>
            <person name="Imamovic A."/>
            <person name="Ireland A."/>
            <person name="Larimer J."/>
            <person name="McCowan C."/>
            <person name="Murphy C."/>
            <person name="Pearson M."/>
            <person name="Poon T.W."/>
            <person name="Priest M."/>
            <person name="Roberts A."/>
            <person name="Saif S."/>
            <person name="Shea T."/>
            <person name="Sisk P."/>
            <person name="Sykes S."/>
            <person name="Wortman J."/>
            <person name="Nusbaum C."/>
            <person name="Birren B."/>
        </authorList>
    </citation>
    <scope>NUCLEOTIDE SEQUENCE [LARGE SCALE GENOMIC DNA]</scope>
    <source>
        <strain evidence="8 9">CBS 606.96</strain>
    </source>
</reference>
<feature type="transmembrane region" description="Helical" evidence="6">
    <location>
        <begin position="174"/>
        <end position="193"/>
    </location>
</feature>